<accession>A0AAV4BN45</accession>
<sequence>MKYQAVTSRSPPFRPRVKIKPHHQVAGRELCLWTCGLRMFCYSFVYIARALLHDIKLLGSLQARVSEGRFEFMAERTLQISNRARSLGIGPPQRHH</sequence>
<dbReference type="AlphaFoldDB" id="A0AAV4BN45"/>
<dbReference type="EMBL" id="BLXT01005154">
    <property type="protein sequence ID" value="GFO20304.1"/>
    <property type="molecule type" value="Genomic_DNA"/>
</dbReference>
<evidence type="ECO:0000313" key="1">
    <source>
        <dbReference type="EMBL" id="GFO20304.1"/>
    </source>
</evidence>
<name>A0AAV4BN45_9GAST</name>
<evidence type="ECO:0000313" key="2">
    <source>
        <dbReference type="Proteomes" id="UP000735302"/>
    </source>
</evidence>
<gene>
    <name evidence="1" type="ORF">PoB_004680900</name>
</gene>
<protein>
    <submittedName>
        <fullName evidence="1">Uncharacterized protein</fullName>
    </submittedName>
</protein>
<reference evidence="1 2" key="1">
    <citation type="journal article" date="2021" name="Elife">
        <title>Chloroplast acquisition without the gene transfer in kleptoplastic sea slugs, Plakobranchus ocellatus.</title>
        <authorList>
            <person name="Maeda T."/>
            <person name="Takahashi S."/>
            <person name="Yoshida T."/>
            <person name="Shimamura S."/>
            <person name="Takaki Y."/>
            <person name="Nagai Y."/>
            <person name="Toyoda A."/>
            <person name="Suzuki Y."/>
            <person name="Arimoto A."/>
            <person name="Ishii H."/>
            <person name="Satoh N."/>
            <person name="Nishiyama T."/>
            <person name="Hasebe M."/>
            <person name="Maruyama T."/>
            <person name="Minagawa J."/>
            <person name="Obokata J."/>
            <person name="Shigenobu S."/>
        </authorList>
    </citation>
    <scope>NUCLEOTIDE SEQUENCE [LARGE SCALE GENOMIC DNA]</scope>
</reference>
<keyword evidence="2" id="KW-1185">Reference proteome</keyword>
<dbReference type="Proteomes" id="UP000735302">
    <property type="component" value="Unassembled WGS sequence"/>
</dbReference>
<organism evidence="1 2">
    <name type="scientific">Plakobranchus ocellatus</name>
    <dbReference type="NCBI Taxonomy" id="259542"/>
    <lineage>
        <taxon>Eukaryota</taxon>
        <taxon>Metazoa</taxon>
        <taxon>Spiralia</taxon>
        <taxon>Lophotrochozoa</taxon>
        <taxon>Mollusca</taxon>
        <taxon>Gastropoda</taxon>
        <taxon>Heterobranchia</taxon>
        <taxon>Euthyneura</taxon>
        <taxon>Panpulmonata</taxon>
        <taxon>Sacoglossa</taxon>
        <taxon>Placobranchoidea</taxon>
        <taxon>Plakobranchidae</taxon>
        <taxon>Plakobranchus</taxon>
    </lineage>
</organism>
<proteinExistence type="predicted"/>
<comment type="caution">
    <text evidence="1">The sequence shown here is derived from an EMBL/GenBank/DDBJ whole genome shotgun (WGS) entry which is preliminary data.</text>
</comment>